<protein>
    <submittedName>
        <fullName evidence="2">Uncharacterized protein</fullName>
    </submittedName>
</protein>
<evidence type="ECO:0000313" key="2">
    <source>
        <dbReference type="EMBL" id="WTU42655.1"/>
    </source>
</evidence>
<keyword evidence="1" id="KW-0812">Transmembrane</keyword>
<reference evidence="2" key="1">
    <citation type="submission" date="2022-10" db="EMBL/GenBank/DDBJ databases">
        <title>The complete genomes of actinobacterial strains from the NBC collection.</title>
        <authorList>
            <person name="Joergensen T.S."/>
            <person name="Alvarez Arevalo M."/>
            <person name="Sterndorff E.B."/>
            <person name="Faurdal D."/>
            <person name="Vuksanovic O."/>
            <person name="Mourched A.-S."/>
            <person name="Charusanti P."/>
            <person name="Shaw S."/>
            <person name="Blin K."/>
            <person name="Weber T."/>
        </authorList>
    </citation>
    <scope>NUCLEOTIDE SEQUENCE</scope>
    <source>
        <strain evidence="2">NBC_00060</strain>
    </source>
</reference>
<accession>A0AAU2H446</accession>
<keyword evidence="1" id="KW-0472">Membrane</keyword>
<gene>
    <name evidence="2" type="ORF">OHV25_25300</name>
</gene>
<sequence>MGSYLYPTDPPLRYPESAKIPGVRLWLEDLDDIYGILCSGAQRASIHPGDSMVHAVADLKMARTRDLNHLQFRAEGPSIVIDFRTARVDYSADVEQYLKTEINNVFRGARRTWVRRFWDAQSAGGYAAAFWTTLFCYKWPWMPWVMFRSLIQFSWFQEFESSMPRRYHDLFPAAFSATMGLLSMLGRQRGSVKVLPYSRGDFRQWMVQANLGLLASSIILVVGIPVALLTAWLTGELSLSP</sequence>
<evidence type="ECO:0000256" key="1">
    <source>
        <dbReference type="SAM" id="Phobius"/>
    </source>
</evidence>
<keyword evidence="1" id="KW-1133">Transmembrane helix</keyword>
<organism evidence="2">
    <name type="scientific">Streptomyces sp. NBC_00060</name>
    <dbReference type="NCBI Taxonomy" id="2975636"/>
    <lineage>
        <taxon>Bacteria</taxon>
        <taxon>Bacillati</taxon>
        <taxon>Actinomycetota</taxon>
        <taxon>Actinomycetes</taxon>
        <taxon>Kitasatosporales</taxon>
        <taxon>Streptomycetaceae</taxon>
        <taxon>Streptomyces</taxon>
    </lineage>
</organism>
<dbReference type="AlphaFoldDB" id="A0AAU2H446"/>
<dbReference type="EMBL" id="CP108253">
    <property type="protein sequence ID" value="WTU42655.1"/>
    <property type="molecule type" value="Genomic_DNA"/>
</dbReference>
<feature type="transmembrane region" description="Helical" evidence="1">
    <location>
        <begin position="207"/>
        <end position="233"/>
    </location>
</feature>
<name>A0AAU2H446_9ACTN</name>
<proteinExistence type="predicted"/>